<dbReference type="PANTHER" id="PTHR22298">
    <property type="entry name" value="ENDO-1,4-BETA-GLUCANASE"/>
    <property type="match status" value="1"/>
</dbReference>
<keyword evidence="7 8" id="KW-0624">Polysaccharide degradation</keyword>
<gene>
    <name evidence="11" type="ORF">HID58_024436</name>
</gene>
<keyword evidence="3 8" id="KW-0378">Hydrolase</keyword>
<name>A0ABQ8D4Y5_BRANA</name>
<reference evidence="11 12" key="1">
    <citation type="submission" date="2021-05" db="EMBL/GenBank/DDBJ databases">
        <title>Genome Assembly of Synthetic Allotetraploid Brassica napus Reveals Homoeologous Exchanges between Subgenomes.</title>
        <authorList>
            <person name="Davis J.T."/>
        </authorList>
    </citation>
    <scope>NUCLEOTIDE SEQUENCE [LARGE SCALE GENOMIC DNA]</scope>
    <source>
        <strain evidence="12">cv. Da-Ae</strain>
        <tissue evidence="11">Seedling</tissue>
    </source>
</reference>
<dbReference type="Pfam" id="PF00759">
    <property type="entry name" value="Glyco_hydro_9"/>
    <property type="match status" value="2"/>
</dbReference>
<evidence type="ECO:0000256" key="7">
    <source>
        <dbReference type="ARBA" id="ARBA00023326"/>
    </source>
</evidence>
<dbReference type="EC" id="3.2.1.4" evidence="9"/>
<comment type="caution">
    <text evidence="11">The sequence shown here is derived from an EMBL/GenBank/DDBJ whole genome shotgun (WGS) entry which is preliminary data.</text>
</comment>
<feature type="active site" evidence="8">
    <location>
        <position position="409"/>
    </location>
</feature>
<dbReference type="SUPFAM" id="SSF48208">
    <property type="entry name" value="Six-hairpin glycosidases"/>
    <property type="match status" value="2"/>
</dbReference>
<feature type="active site" evidence="8">
    <location>
        <position position="885"/>
    </location>
</feature>
<evidence type="ECO:0000256" key="3">
    <source>
        <dbReference type="ARBA" id="ARBA00022801"/>
    </source>
</evidence>
<protein>
    <recommendedName>
        <fullName evidence="9">Endoglucanase</fullName>
        <ecNumber evidence="9">3.2.1.4</ecNumber>
    </recommendedName>
</protein>
<dbReference type="InterPro" id="IPR018221">
    <property type="entry name" value="Glyco_hydro_9_His_AS"/>
</dbReference>
<keyword evidence="5 8" id="KW-0119">Carbohydrate metabolism</keyword>
<dbReference type="InterPro" id="IPR001701">
    <property type="entry name" value="Glyco_hydro_9"/>
</dbReference>
<comment type="catalytic activity">
    <reaction evidence="1 9">
        <text>Endohydrolysis of (1-&gt;4)-beta-D-glucosidic linkages in cellulose, lichenin and cereal beta-D-glucans.</text>
        <dbReference type="EC" id="3.2.1.4"/>
    </reaction>
</comment>
<proteinExistence type="inferred from homology"/>
<evidence type="ECO:0000256" key="2">
    <source>
        <dbReference type="ARBA" id="ARBA00007072"/>
    </source>
</evidence>
<feature type="domain" description="Glycoside hydrolase family 9" evidence="10">
    <location>
        <begin position="24"/>
        <end position="478"/>
    </location>
</feature>
<feature type="signal peptide" evidence="9">
    <location>
        <begin position="1"/>
        <end position="21"/>
    </location>
</feature>
<keyword evidence="6 8" id="KW-0326">Glycosidase</keyword>
<sequence>MKPSFFILTVLALLLLPTAIPHDYSEALRKSILFFEGQRSGRLPKQQRMTWRGDSALKDGKNLNTDLVGGYYDAGDNIKFHFPMAFTATMLAWSSIDFQSYMSQNDVGHNLIALKWATDYLLKTVSQLPNRIFVQVGEAQADHNCWERPEDMDTPRTAFALDAPGPASDLAGEIAAALAAASIAFKQSRPKYSEVLLDKAIKTFQYADSHRGCYTDNPNVHNAVCPFYCSVNGYKDELLWGAAWLRRATGNDYYLEYLVNNRQAFGQDFNYLEFGWDNKYGGVNVLIAKEIFEKGAIALTAYKDAAEEMMCAFFPETSGPHHMSYTPGGLLYKPGNSQLQNMAALSFLILTYADYLSKSSQQLNCGNHQFQPDSLRRIVKRQVDYILGDNPAKLSYMVGYGDQYPRQIHHRGASIPSIKVQRNAFGCLKGWDIFASPNPDPNILVGAVIGGPDVDDSFIGKRTNASDTEPTTYINAPLPSICSSIYLLFVLLPTVISHNYSDALKKSILFFEGQRSGYLPREQRMTWRRDSALNDGKNLNADLVGGYYDAGDNVKFHFPMAFSATMLAWSAVDFGSYMSPADLRENLVALRWGTDYLLKTVSQLRDRIFVHVGEVEKDHQCWQRPEDMSTPRTAYAVETQYPASDLAGEITAAFAAASIAFKRYDPSYAQRLLKNALKTFKYADSHRGSYTNNTWVKLAVCPFYCSINGYGDELLWGAAWLRRATGKASYSKYLVDNRHSLGADFNYYEFGWDNKVGGVNVLVAKEAFEKNVPEIAPYRDTAEQMMCAYFPETAGPHMTYTPGGLLYKPGSNILQNTVALSFLLLTYAGYLSKSSQQLHCGSVKIHPESLRHLAKRQVVDYILGDNPMKMSYMIGYGNHYPRKIHHRGASSPSIATHPKTIKCLEGWNIFASPKPDPNILVGAVVGGPNVDDKFVGGRNNASETEPTTYINAPFVGLLAYFNANKKN</sequence>
<dbReference type="Gene3D" id="1.50.10.10">
    <property type="match status" value="2"/>
</dbReference>
<dbReference type="InterPro" id="IPR012341">
    <property type="entry name" value="6hp_glycosidase-like_sf"/>
</dbReference>
<dbReference type="PROSITE" id="PS00592">
    <property type="entry name" value="GH9_2"/>
    <property type="match status" value="2"/>
</dbReference>
<keyword evidence="4 9" id="KW-0136">Cellulose degradation</keyword>
<dbReference type="EMBL" id="JAGKQM010000006">
    <property type="protein sequence ID" value="KAH0924418.1"/>
    <property type="molecule type" value="Genomic_DNA"/>
</dbReference>
<evidence type="ECO:0000313" key="12">
    <source>
        <dbReference type="Proteomes" id="UP000824890"/>
    </source>
</evidence>
<feature type="domain" description="Glycoside hydrolase family 9" evidence="10">
    <location>
        <begin position="500"/>
        <end position="958"/>
    </location>
</feature>
<evidence type="ECO:0000256" key="4">
    <source>
        <dbReference type="ARBA" id="ARBA00023001"/>
    </source>
</evidence>
<evidence type="ECO:0000256" key="9">
    <source>
        <dbReference type="RuleBase" id="RU361166"/>
    </source>
</evidence>
<evidence type="ECO:0000259" key="10">
    <source>
        <dbReference type="Pfam" id="PF00759"/>
    </source>
</evidence>
<evidence type="ECO:0000256" key="1">
    <source>
        <dbReference type="ARBA" id="ARBA00000966"/>
    </source>
</evidence>
<evidence type="ECO:0000256" key="8">
    <source>
        <dbReference type="PROSITE-ProRule" id="PRU10059"/>
    </source>
</evidence>
<comment type="similarity">
    <text evidence="2 8 9">Belongs to the glycosyl hydrolase 9 (cellulase E) family.</text>
</comment>
<feature type="chain" id="PRO_5044976418" description="Endoglucanase" evidence="9">
    <location>
        <begin position="22"/>
        <end position="967"/>
    </location>
</feature>
<evidence type="ECO:0000256" key="5">
    <source>
        <dbReference type="ARBA" id="ARBA00023277"/>
    </source>
</evidence>
<accession>A0ABQ8D4Y5</accession>
<keyword evidence="9" id="KW-0732">Signal</keyword>
<organism evidence="11 12">
    <name type="scientific">Brassica napus</name>
    <name type="common">Rape</name>
    <dbReference type="NCBI Taxonomy" id="3708"/>
    <lineage>
        <taxon>Eukaryota</taxon>
        <taxon>Viridiplantae</taxon>
        <taxon>Streptophyta</taxon>
        <taxon>Embryophyta</taxon>
        <taxon>Tracheophyta</taxon>
        <taxon>Spermatophyta</taxon>
        <taxon>Magnoliopsida</taxon>
        <taxon>eudicotyledons</taxon>
        <taxon>Gunneridae</taxon>
        <taxon>Pentapetalae</taxon>
        <taxon>rosids</taxon>
        <taxon>malvids</taxon>
        <taxon>Brassicales</taxon>
        <taxon>Brassicaceae</taxon>
        <taxon>Brassiceae</taxon>
        <taxon>Brassica</taxon>
    </lineage>
</organism>
<evidence type="ECO:0000256" key="6">
    <source>
        <dbReference type="ARBA" id="ARBA00023295"/>
    </source>
</evidence>
<dbReference type="Proteomes" id="UP000824890">
    <property type="component" value="Unassembled WGS sequence"/>
</dbReference>
<evidence type="ECO:0000313" key="11">
    <source>
        <dbReference type="EMBL" id="KAH0924418.1"/>
    </source>
</evidence>
<dbReference type="InterPro" id="IPR008928">
    <property type="entry name" value="6-hairpin_glycosidase_sf"/>
</dbReference>
<keyword evidence="12" id="KW-1185">Reference proteome</keyword>